<accession>Q2W583</accession>
<name>Q2W583_PARM1</name>
<evidence type="ECO:0000313" key="3">
    <source>
        <dbReference type="Proteomes" id="UP000007058"/>
    </source>
</evidence>
<evidence type="ECO:0000313" key="2">
    <source>
        <dbReference type="EMBL" id="BAE50992.1"/>
    </source>
</evidence>
<feature type="transmembrane region" description="Helical" evidence="1">
    <location>
        <begin position="20"/>
        <end position="37"/>
    </location>
</feature>
<dbReference type="AlphaFoldDB" id="Q2W583"/>
<gene>
    <name evidence="2" type="ordered locus">amb2188</name>
</gene>
<dbReference type="KEGG" id="mag:amb2188"/>
<sequence length="55" mass="6130">MFLMISDIHGFVVCRRKGIVTIINSIDFLAVVIIGFVDAMDRILDQDAGFGLFIL</sequence>
<protein>
    <submittedName>
        <fullName evidence="2">Uncharacterized protein</fullName>
    </submittedName>
</protein>
<reference evidence="2 3" key="1">
    <citation type="journal article" date="2005" name="DNA Res.">
        <title>Complete genome sequence of the facultative anaerobic magnetotactic bacterium Magnetospirillum sp. strain AMB-1.</title>
        <authorList>
            <person name="Matsunaga T."/>
            <person name="Okamura Y."/>
            <person name="Fukuda Y."/>
            <person name="Wahyudi A.T."/>
            <person name="Murase Y."/>
            <person name="Takeyama H."/>
        </authorList>
    </citation>
    <scope>NUCLEOTIDE SEQUENCE [LARGE SCALE GENOMIC DNA]</scope>
    <source>
        <strain evidence="3">ATCC 700264 / AMB-1</strain>
    </source>
</reference>
<organism evidence="2 3">
    <name type="scientific">Paramagnetospirillum magneticum (strain ATCC 700264 / AMB-1)</name>
    <name type="common">Magnetospirillum magneticum</name>
    <dbReference type="NCBI Taxonomy" id="342108"/>
    <lineage>
        <taxon>Bacteria</taxon>
        <taxon>Pseudomonadati</taxon>
        <taxon>Pseudomonadota</taxon>
        <taxon>Alphaproteobacteria</taxon>
        <taxon>Rhodospirillales</taxon>
        <taxon>Magnetospirillaceae</taxon>
        <taxon>Paramagnetospirillum</taxon>
    </lineage>
</organism>
<proteinExistence type="predicted"/>
<dbReference type="EMBL" id="AP007255">
    <property type="protein sequence ID" value="BAE50992.1"/>
    <property type="molecule type" value="Genomic_DNA"/>
</dbReference>
<evidence type="ECO:0000256" key="1">
    <source>
        <dbReference type="SAM" id="Phobius"/>
    </source>
</evidence>
<dbReference type="HOGENOM" id="CLU_3026928_0_0_5"/>
<dbReference type="Proteomes" id="UP000007058">
    <property type="component" value="Chromosome"/>
</dbReference>
<keyword evidence="1" id="KW-0812">Transmembrane</keyword>
<keyword evidence="1" id="KW-1133">Transmembrane helix</keyword>
<keyword evidence="1" id="KW-0472">Membrane</keyword>
<keyword evidence="3" id="KW-1185">Reference proteome</keyword>